<evidence type="ECO:0000313" key="1">
    <source>
        <dbReference type="EMBL" id="MFC4107779.1"/>
    </source>
</evidence>
<accession>A0ABV8KNZ9</accession>
<gene>
    <name evidence="1" type="ORF">ACFOX0_17835</name>
</gene>
<dbReference type="EMBL" id="JBHSBN010000011">
    <property type="protein sequence ID" value="MFC4107779.1"/>
    <property type="molecule type" value="Genomic_DNA"/>
</dbReference>
<dbReference type="Proteomes" id="UP001595868">
    <property type="component" value="Unassembled WGS sequence"/>
</dbReference>
<proteinExistence type="predicted"/>
<comment type="caution">
    <text evidence="1">The sequence shown here is derived from an EMBL/GenBank/DDBJ whole genome shotgun (WGS) entry which is preliminary data.</text>
</comment>
<dbReference type="InterPro" id="IPR046075">
    <property type="entry name" value="DUF6093"/>
</dbReference>
<organism evidence="1 2">
    <name type="scientific">Micromonospora zhanjiangensis</name>
    <dbReference type="NCBI Taxonomy" id="1522057"/>
    <lineage>
        <taxon>Bacteria</taxon>
        <taxon>Bacillati</taxon>
        <taxon>Actinomycetota</taxon>
        <taxon>Actinomycetes</taxon>
        <taxon>Micromonosporales</taxon>
        <taxon>Micromonosporaceae</taxon>
        <taxon>Micromonospora</taxon>
    </lineage>
</organism>
<dbReference type="RefSeq" id="WP_377547142.1">
    <property type="nucleotide sequence ID" value="NZ_JBHSBN010000011.1"/>
</dbReference>
<evidence type="ECO:0000313" key="2">
    <source>
        <dbReference type="Proteomes" id="UP001595868"/>
    </source>
</evidence>
<name>A0ABV8KNZ9_9ACTN</name>
<reference evidence="2" key="1">
    <citation type="journal article" date="2019" name="Int. J. Syst. Evol. Microbiol.">
        <title>The Global Catalogue of Microorganisms (GCM) 10K type strain sequencing project: providing services to taxonomists for standard genome sequencing and annotation.</title>
        <authorList>
            <consortium name="The Broad Institute Genomics Platform"/>
            <consortium name="The Broad Institute Genome Sequencing Center for Infectious Disease"/>
            <person name="Wu L."/>
            <person name="Ma J."/>
        </authorList>
    </citation>
    <scope>NUCLEOTIDE SEQUENCE [LARGE SCALE GENOMIC DNA]</scope>
    <source>
        <strain evidence="2">2902at01</strain>
    </source>
</reference>
<protein>
    <submittedName>
        <fullName evidence="1">DUF6093 family protein</fullName>
    </submittedName>
</protein>
<sequence length="132" mass="14549">MSVERALAAGRRAAERLMVDQCVIRRRTGRATDPDTGVITDTWDDVYTGRCKVQQAAVQSRQERPGQAELLMVRRELHLPVVESAGVRAGDEVDMTACVNDPDLTGRRLVVRDEAAKSMATARRLGVEEVTS</sequence>
<dbReference type="Pfam" id="PF19586">
    <property type="entry name" value="DUF6093"/>
    <property type="match status" value="1"/>
</dbReference>
<keyword evidence="2" id="KW-1185">Reference proteome</keyword>